<dbReference type="InterPro" id="IPR045500">
    <property type="entry name" value="DUF6491"/>
</dbReference>
<protein>
    <recommendedName>
        <fullName evidence="3">Lipoprotein</fullName>
    </recommendedName>
</protein>
<dbReference type="EMBL" id="SPDV01000028">
    <property type="protein sequence ID" value="TFI57644.1"/>
    <property type="molecule type" value="Genomic_DNA"/>
</dbReference>
<evidence type="ECO:0000313" key="2">
    <source>
        <dbReference type="Proteomes" id="UP000298213"/>
    </source>
</evidence>
<dbReference type="Proteomes" id="UP000298213">
    <property type="component" value="Unassembled WGS sequence"/>
</dbReference>
<accession>A0A4Y8ZNV3</accession>
<keyword evidence="2" id="KW-1185">Reference proteome</keyword>
<proteinExistence type="predicted"/>
<dbReference type="PROSITE" id="PS51257">
    <property type="entry name" value="PROKAR_LIPOPROTEIN"/>
    <property type="match status" value="1"/>
</dbReference>
<evidence type="ECO:0008006" key="3">
    <source>
        <dbReference type="Google" id="ProtNLM"/>
    </source>
</evidence>
<evidence type="ECO:0000313" key="1">
    <source>
        <dbReference type="EMBL" id="TFI57644.1"/>
    </source>
</evidence>
<organism evidence="1 2">
    <name type="scientific">Sphingomonas parva</name>
    <dbReference type="NCBI Taxonomy" id="2555898"/>
    <lineage>
        <taxon>Bacteria</taxon>
        <taxon>Pseudomonadati</taxon>
        <taxon>Pseudomonadota</taxon>
        <taxon>Alphaproteobacteria</taxon>
        <taxon>Sphingomonadales</taxon>
        <taxon>Sphingomonadaceae</taxon>
        <taxon>Sphingomonas</taxon>
    </lineage>
</organism>
<comment type="caution">
    <text evidence="1">The sequence shown here is derived from an EMBL/GenBank/DDBJ whole genome shotgun (WGS) entry which is preliminary data.</text>
</comment>
<dbReference type="RefSeq" id="WP_135087863.1">
    <property type="nucleotide sequence ID" value="NZ_SPDV01000028.1"/>
</dbReference>
<dbReference type="OrthoDB" id="6400990at2"/>
<sequence>MRHLPFLCVLPLLAGCTASSRGTSEAATDTGARQCFWASEVTSFSDAGPDRALVSIGRRETWALDLAPGCPEVDYAMRIGIVSRGSERICSGANAELVVPTASGRGAQRCLVRAVRRLSPEEAAAARGEPQAR</sequence>
<gene>
    <name evidence="1" type="ORF">E2493_14060</name>
</gene>
<dbReference type="Pfam" id="PF20101">
    <property type="entry name" value="DUF6491"/>
    <property type="match status" value="1"/>
</dbReference>
<reference evidence="1 2" key="1">
    <citation type="submission" date="2019-03" db="EMBL/GenBank/DDBJ databases">
        <title>Genome sequence of Sphingomonas sp. 17J27-24.</title>
        <authorList>
            <person name="Kim M."/>
            <person name="Maeng S."/>
            <person name="Sathiyaraj S."/>
        </authorList>
    </citation>
    <scope>NUCLEOTIDE SEQUENCE [LARGE SCALE GENOMIC DNA]</scope>
    <source>
        <strain evidence="1 2">17J27-24</strain>
    </source>
</reference>
<name>A0A4Y8ZNV3_9SPHN</name>
<dbReference type="AlphaFoldDB" id="A0A4Y8ZNV3"/>